<dbReference type="PROSITE" id="PS50088">
    <property type="entry name" value="ANK_REPEAT"/>
    <property type="match status" value="1"/>
</dbReference>
<keyword evidence="2 3" id="KW-0040">ANK repeat</keyword>
<dbReference type="InterPro" id="IPR036770">
    <property type="entry name" value="Ankyrin_rpt-contain_sf"/>
</dbReference>
<sequence>MKLQPEKYFDGEMLELGRAIVANDEDKIESLIKSRVDPNAYGKQGITPLIFALGNRKMDALQTLLKNGADPNKRIDAPDAPPGVQGESAVTFVAGAPDNEYLATLLDHGGDPNAKNIDGEPILIRMIYTDPANYIGMKMLLDRKADINITDAGGATLLMNLTILKDFEHAYYLLEKGADFRIKDGTGYGPEIHIYQYKIDPKAFPKAYEWQRKCQEFLAARGVKDPGPLRPKVLTAEEEEENKKLLDEMFEKDAKRREEYQKNQDK</sequence>
<reference evidence="5 6" key="1">
    <citation type="submission" date="2021-03" db="EMBL/GenBank/DDBJ databases">
        <title>Geobacter metallireducens gen. nov. sp. nov., a microorganism capable of coupling the complete oxidation of organic compounds to the reduction of iron and other metals.</title>
        <authorList>
            <person name="Li Y."/>
        </authorList>
    </citation>
    <scope>NUCLEOTIDE SEQUENCE [LARGE SCALE GENOMIC DNA]</scope>
    <source>
        <strain evidence="5 6">Jerry-YX</strain>
    </source>
</reference>
<keyword evidence="6" id="KW-1185">Reference proteome</keyword>
<evidence type="ECO:0000256" key="3">
    <source>
        <dbReference type="PROSITE-ProRule" id="PRU00023"/>
    </source>
</evidence>
<proteinExistence type="predicted"/>
<evidence type="ECO:0000256" key="1">
    <source>
        <dbReference type="ARBA" id="ARBA00022737"/>
    </source>
</evidence>
<dbReference type="SUPFAM" id="SSF48403">
    <property type="entry name" value="Ankyrin repeat"/>
    <property type="match status" value="1"/>
</dbReference>
<feature type="repeat" description="ANK" evidence="3">
    <location>
        <begin position="44"/>
        <end position="76"/>
    </location>
</feature>
<feature type="region of interest" description="Disordered" evidence="4">
    <location>
        <begin position="225"/>
        <end position="248"/>
    </location>
</feature>
<keyword evidence="1" id="KW-0677">Repeat</keyword>
<evidence type="ECO:0000256" key="4">
    <source>
        <dbReference type="SAM" id="MobiDB-lite"/>
    </source>
</evidence>
<dbReference type="PROSITE" id="PS50297">
    <property type="entry name" value="ANK_REP_REGION"/>
    <property type="match status" value="1"/>
</dbReference>
<evidence type="ECO:0000313" key="6">
    <source>
        <dbReference type="Proteomes" id="UP000663651"/>
    </source>
</evidence>
<accession>A0ABX7Q510</accession>
<dbReference type="EMBL" id="CP071382">
    <property type="protein sequence ID" value="QSV46537.1"/>
    <property type="molecule type" value="Genomic_DNA"/>
</dbReference>
<evidence type="ECO:0000256" key="2">
    <source>
        <dbReference type="ARBA" id="ARBA00023043"/>
    </source>
</evidence>
<dbReference type="Proteomes" id="UP000663651">
    <property type="component" value="Chromosome"/>
</dbReference>
<protein>
    <submittedName>
        <fullName evidence="5">Ankyrin repeat domain-containing protein</fullName>
    </submittedName>
</protein>
<evidence type="ECO:0000313" key="5">
    <source>
        <dbReference type="EMBL" id="QSV46537.1"/>
    </source>
</evidence>
<gene>
    <name evidence="5" type="ORF">JZM60_04465</name>
</gene>
<dbReference type="PANTHER" id="PTHR24171">
    <property type="entry name" value="ANKYRIN REPEAT DOMAIN-CONTAINING PROTEIN 39-RELATED"/>
    <property type="match status" value="1"/>
</dbReference>
<dbReference type="SMART" id="SM00248">
    <property type="entry name" value="ANK"/>
    <property type="match status" value="5"/>
</dbReference>
<dbReference type="RefSeq" id="WP_207164316.1">
    <property type="nucleotide sequence ID" value="NZ_CP071382.1"/>
</dbReference>
<dbReference type="InterPro" id="IPR002110">
    <property type="entry name" value="Ankyrin_rpt"/>
</dbReference>
<dbReference type="Pfam" id="PF13637">
    <property type="entry name" value="Ank_4"/>
    <property type="match status" value="1"/>
</dbReference>
<dbReference type="Gene3D" id="1.25.40.20">
    <property type="entry name" value="Ankyrin repeat-containing domain"/>
    <property type="match status" value="1"/>
</dbReference>
<name>A0ABX7Q510_9BACT</name>
<organism evidence="5 6">
    <name type="scientific">Geobacter benzoatilyticus</name>
    <dbReference type="NCBI Taxonomy" id="2815309"/>
    <lineage>
        <taxon>Bacteria</taxon>
        <taxon>Pseudomonadati</taxon>
        <taxon>Thermodesulfobacteriota</taxon>
        <taxon>Desulfuromonadia</taxon>
        <taxon>Geobacterales</taxon>
        <taxon>Geobacteraceae</taxon>
        <taxon>Geobacter</taxon>
    </lineage>
</organism>